<evidence type="ECO:0000313" key="1">
    <source>
        <dbReference type="EMBL" id="MBQ0937201.1"/>
    </source>
</evidence>
<dbReference type="RefSeq" id="WP_210810669.1">
    <property type="nucleotide sequence ID" value="NZ_JAGQDG010000007.1"/>
</dbReference>
<gene>
    <name evidence="1" type="ORF">KAK11_17880</name>
</gene>
<organism evidence="1 2">
    <name type="scientific">Ideonella paludis</name>
    <dbReference type="NCBI Taxonomy" id="1233411"/>
    <lineage>
        <taxon>Bacteria</taxon>
        <taxon>Pseudomonadati</taxon>
        <taxon>Pseudomonadota</taxon>
        <taxon>Betaproteobacteria</taxon>
        <taxon>Burkholderiales</taxon>
        <taxon>Sphaerotilaceae</taxon>
        <taxon>Ideonella</taxon>
    </lineage>
</organism>
<comment type="caution">
    <text evidence="1">The sequence shown here is derived from an EMBL/GenBank/DDBJ whole genome shotgun (WGS) entry which is preliminary data.</text>
</comment>
<protein>
    <submittedName>
        <fullName evidence="1">Uncharacterized protein</fullName>
    </submittedName>
</protein>
<sequence>MIHNGTPMRMFGFASPDKPGAVTAWFEKSLGPPVARSAQGRTMVLAKYLDGFYVTVQIEATFPGCRGVIGITDMRAAAEMRDDYRARLGRLQDRLPLGSVIKSHSTSVDGARKSMQLLFTNTSSIAINSSHLVGMLKGEGYALERQTSAERQNAGAPGELLFFRGDGKEATATISVEPQGQTAVFLVTVAGG</sequence>
<keyword evidence="2" id="KW-1185">Reference proteome</keyword>
<proteinExistence type="predicted"/>
<accession>A0ABS5E1C1</accession>
<evidence type="ECO:0000313" key="2">
    <source>
        <dbReference type="Proteomes" id="UP000672097"/>
    </source>
</evidence>
<dbReference type="Proteomes" id="UP000672097">
    <property type="component" value="Unassembled WGS sequence"/>
</dbReference>
<name>A0ABS5E1C1_9BURK</name>
<dbReference type="EMBL" id="JAGQDG010000007">
    <property type="protein sequence ID" value="MBQ0937201.1"/>
    <property type="molecule type" value="Genomic_DNA"/>
</dbReference>
<reference evidence="1 2" key="1">
    <citation type="submission" date="2021-04" db="EMBL/GenBank/DDBJ databases">
        <title>The genome sequence of type strain Ideonella paludis KCTC 32238.</title>
        <authorList>
            <person name="Liu Y."/>
        </authorList>
    </citation>
    <scope>NUCLEOTIDE SEQUENCE [LARGE SCALE GENOMIC DNA]</scope>
    <source>
        <strain evidence="1 2">KCTC 32238</strain>
    </source>
</reference>